<dbReference type="PROSITE" id="PS00829">
    <property type="entry name" value="GREAB_1"/>
    <property type="match status" value="1"/>
</dbReference>
<dbReference type="InterPro" id="IPR036805">
    <property type="entry name" value="Tscrpt_elong_fac_GreA/B_N_sf"/>
</dbReference>
<evidence type="ECO:0000256" key="3">
    <source>
        <dbReference type="ARBA" id="ARBA00023015"/>
    </source>
</evidence>
<evidence type="ECO:0000256" key="8">
    <source>
        <dbReference type="HAMAP-Rule" id="MF_00105"/>
    </source>
</evidence>
<dbReference type="Proteomes" id="UP000230215">
    <property type="component" value="Unassembled WGS sequence"/>
</dbReference>
<dbReference type="InterPro" id="IPR023459">
    <property type="entry name" value="Tscrpt_elong_fac_GreA/B_fam"/>
</dbReference>
<dbReference type="InterPro" id="IPR001437">
    <property type="entry name" value="Tscrpt_elong_fac_GreA/B_C"/>
</dbReference>
<dbReference type="SUPFAM" id="SSF46557">
    <property type="entry name" value="GreA transcript cleavage protein, N-terminal domain"/>
    <property type="match status" value="1"/>
</dbReference>
<evidence type="ECO:0000256" key="9">
    <source>
        <dbReference type="RuleBase" id="RU000556"/>
    </source>
</evidence>
<dbReference type="Gene3D" id="1.10.287.180">
    <property type="entry name" value="Transcription elongation factor, GreA/GreB, N-terminal domain"/>
    <property type="match status" value="1"/>
</dbReference>
<evidence type="ECO:0000313" key="13">
    <source>
        <dbReference type="Proteomes" id="UP000230215"/>
    </source>
</evidence>
<evidence type="ECO:0000313" key="12">
    <source>
        <dbReference type="EMBL" id="PIW34674.1"/>
    </source>
</evidence>
<dbReference type="GO" id="GO:0032784">
    <property type="term" value="P:regulation of DNA-templated transcription elongation"/>
    <property type="evidence" value="ECO:0007669"/>
    <property type="project" value="UniProtKB-UniRule"/>
</dbReference>
<dbReference type="GO" id="GO:0070063">
    <property type="term" value="F:RNA polymerase binding"/>
    <property type="evidence" value="ECO:0007669"/>
    <property type="project" value="InterPro"/>
</dbReference>
<dbReference type="NCBIfam" id="TIGR01462">
    <property type="entry name" value="greA"/>
    <property type="match status" value="1"/>
</dbReference>
<proteinExistence type="inferred from homology"/>
<dbReference type="AlphaFoldDB" id="A0A2M7H0S4"/>
<keyword evidence="12" id="KW-0251">Elongation factor</keyword>
<comment type="function">
    <text evidence="6 8 9">Necessary for efficient RNA polymerase transcription elongation past template-encoded arresting sites. The arresting sites in DNA have the property of trapping a certain fraction of elongating RNA polymerases that pass through, resulting in locked ternary complexes. Cleavage of the nascent transcript by cleavage factors such as GreA or GreB allows the resumption of elongation from the new 3'terminus. GreA releases sequences of 2 to 3 nucleotides.</text>
</comment>
<evidence type="ECO:0000256" key="1">
    <source>
        <dbReference type="ARBA" id="ARBA00008213"/>
    </source>
</evidence>
<comment type="similarity">
    <text evidence="1 8 9">Belongs to the GreA/GreB family.</text>
</comment>
<dbReference type="GO" id="GO:0003746">
    <property type="term" value="F:translation elongation factor activity"/>
    <property type="evidence" value="ECO:0007669"/>
    <property type="project" value="UniProtKB-KW"/>
</dbReference>
<evidence type="ECO:0000256" key="4">
    <source>
        <dbReference type="ARBA" id="ARBA00023125"/>
    </source>
</evidence>
<evidence type="ECO:0000256" key="7">
    <source>
        <dbReference type="ARBA" id="ARBA00030776"/>
    </source>
</evidence>
<dbReference type="FunFam" id="1.10.287.180:FF:000001">
    <property type="entry name" value="Transcription elongation factor GreA"/>
    <property type="match status" value="1"/>
</dbReference>
<dbReference type="PIRSF" id="PIRSF006092">
    <property type="entry name" value="GreA_GreB"/>
    <property type="match status" value="1"/>
</dbReference>
<dbReference type="InterPro" id="IPR022691">
    <property type="entry name" value="Tscrpt_elong_fac_GreA/B_N"/>
</dbReference>
<organism evidence="12 13">
    <name type="scientific">Candidatus Nealsonbacteria bacterium CG15_BIG_FIL_POST_REV_8_21_14_020_37_12</name>
    <dbReference type="NCBI Taxonomy" id="1974716"/>
    <lineage>
        <taxon>Bacteria</taxon>
        <taxon>Candidatus Nealsoniibacteriota</taxon>
    </lineage>
</organism>
<keyword evidence="12" id="KW-0648">Protein biosynthesis</keyword>
<feature type="domain" description="Transcription elongation factor GreA/GreB C-terminal" evidence="10">
    <location>
        <begin position="80"/>
        <end position="151"/>
    </location>
</feature>
<dbReference type="InterPro" id="IPR028624">
    <property type="entry name" value="Tscrpt_elong_fac_GreA/B"/>
</dbReference>
<dbReference type="Gene3D" id="3.10.50.30">
    <property type="entry name" value="Transcription elongation factor, GreA/GreB, C-terminal domain"/>
    <property type="match status" value="1"/>
</dbReference>
<evidence type="ECO:0000256" key="2">
    <source>
        <dbReference type="ARBA" id="ARBA00013729"/>
    </source>
</evidence>
<reference evidence="13" key="1">
    <citation type="submission" date="2017-09" db="EMBL/GenBank/DDBJ databases">
        <title>Depth-based differentiation of microbial function through sediment-hosted aquifers and enrichment of novel symbionts in the deep terrestrial subsurface.</title>
        <authorList>
            <person name="Probst A.J."/>
            <person name="Ladd B."/>
            <person name="Jarett J.K."/>
            <person name="Geller-Mcgrath D.E."/>
            <person name="Sieber C.M.K."/>
            <person name="Emerson J.B."/>
            <person name="Anantharaman K."/>
            <person name="Thomas B.C."/>
            <person name="Malmstrom R."/>
            <person name="Stieglmeier M."/>
            <person name="Klingl A."/>
            <person name="Woyke T."/>
            <person name="Ryan C.M."/>
            <person name="Banfield J.F."/>
        </authorList>
    </citation>
    <scope>NUCLEOTIDE SEQUENCE [LARGE SCALE GENOMIC DNA]</scope>
</reference>
<gene>
    <name evidence="8" type="primary">greA</name>
    <name evidence="12" type="ORF">COW25_02605</name>
</gene>
<keyword evidence="4 8" id="KW-0238">DNA-binding</keyword>
<keyword evidence="3 8" id="KW-0805">Transcription regulation</keyword>
<comment type="caution">
    <text evidence="12">The sequence shown here is derived from an EMBL/GenBank/DDBJ whole genome shotgun (WGS) entry which is preliminary data.</text>
</comment>
<evidence type="ECO:0000256" key="6">
    <source>
        <dbReference type="ARBA" id="ARBA00024916"/>
    </source>
</evidence>
<evidence type="ECO:0000259" key="11">
    <source>
        <dbReference type="Pfam" id="PF03449"/>
    </source>
</evidence>
<evidence type="ECO:0000259" key="10">
    <source>
        <dbReference type="Pfam" id="PF01272"/>
    </source>
</evidence>
<dbReference type="SUPFAM" id="SSF54534">
    <property type="entry name" value="FKBP-like"/>
    <property type="match status" value="1"/>
</dbReference>
<keyword evidence="5 8" id="KW-0804">Transcription</keyword>
<dbReference type="GO" id="GO:0003677">
    <property type="term" value="F:DNA binding"/>
    <property type="evidence" value="ECO:0007669"/>
    <property type="project" value="UniProtKB-UniRule"/>
</dbReference>
<dbReference type="GO" id="GO:0006354">
    <property type="term" value="P:DNA-templated transcription elongation"/>
    <property type="evidence" value="ECO:0007669"/>
    <property type="project" value="TreeGrafter"/>
</dbReference>
<dbReference type="InterPro" id="IPR036953">
    <property type="entry name" value="GreA/GreB_C_sf"/>
</dbReference>
<protein>
    <recommendedName>
        <fullName evidence="2 8">Transcription elongation factor GreA</fullName>
    </recommendedName>
    <alternativeName>
        <fullName evidence="7 8">Transcript cleavage factor GreA</fullName>
    </alternativeName>
</protein>
<dbReference type="Pfam" id="PF01272">
    <property type="entry name" value="GreA_GreB"/>
    <property type="match status" value="1"/>
</dbReference>
<name>A0A2M7H0S4_9BACT</name>
<dbReference type="InterPro" id="IPR006359">
    <property type="entry name" value="Tscrpt_elong_fac_GreA"/>
</dbReference>
<dbReference type="EMBL" id="PFGB01000081">
    <property type="protein sequence ID" value="PIW34674.1"/>
    <property type="molecule type" value="Genomic_DNA"/>
</dbReference>
<dbReference type="PANTHER" id="PTHR30437">
    <property type="entry name" value="TRANSCRIPTION ELONGATION FACTOR GREA"/>
    <property type="match status" value="1"/>
</dbReference>
<evidence type="ECO:0000256" key="5">
    <source>
        <dbReference type="ARBA" id="ARBA00023163"/>
    </source>
</evidence>
<dbReference type="NCBIfam" id="NF001263">
    <property type="entry name" value="PRK00226.1-4"/>
    <property type="match status" value="1"/>
</dbReference>
<dbReference type="PANTHER" id="PTHR30437:SF4">
    <property type="entry name" value="TRANSCRIPTION ELONGATION FACTOR GREA"/>
    <property type="match status" value="1"/>
</dbReference>
<feature type="domain" description="Transcription elongation factor GreA/GreB N-terminal" evidence="11">
    <location>
        <begin position="4"/>
        <end position="73"/>
    </location>
</feature>
<dbReference type="Pfam" id="PF03449">
    <property type="entry name" value="GreA_GreB_N"/>
    <property type="match status" value="1"/>
</dbReference>
<dbReference type="InterPro" id="IPR018151">
    <property type="entry name" value="TF_GreA/GreB_CS"/>
</dbReference>
<dbReference type="HAMAP" id="MF_00105">
    <property type="entry name" value="GreA_GreB"/>
    <property type="match status" value="1"/>
</dbReference>
<accession>A0A2M7H0S4</accession>
<sequence>MKTYLTKERYEELKLELQRLKIEGRMEIADRLKKSKDYGDLSENSEYSDAKDAQAKLETKIFELEESLKEAVIIKKNLNKDIVGIGSTVEAQKGIKTVVYTIVGSSESKPENNLVSNESPIGRAFLGRKAGDMVEMEAPAGKIKYKILKIT</sequence>